<name>A0A6I0F856_9FIRM</name>
<sequence length="440" mass="51930">MGIVFKRISEKNNKYDRDFKKLVSKLKEEYLSIWWQTSTDIPNLGKVISNRDKKRNKIKIEAFRKELLKILKEMPNEEEKLKIWSHQVTTLINQLELNIIGYENRTLDFFADKGYSRVTDLFIKEVKAFDSELSTKDMFQAIRNVWITNSIQILFGINVELTPSVFAYSMLYPYSDNYLDDTYIDINNKLKFNEKFRKWLEGAGEKTQNKHENCIYRLVKKIEDEYPRKKYKQVFESLVAIHSAQEKSLNQQKGPTVPYERDIIGITFEKGGASVLADGFLVKGKLTENESKFMFGYGILLQIIDDLQDATIDFENKHTTFFSQSMKLWKLDKLVNKLFWFIDKVLYECNLFSTQDAKKLRDVIRESCIIMIYEAISKNEKMFSKEYIRKIEEYSPVSFSYFKVLKRRFSKSFTLEDTLNICLALSKGIEEKKAFEKALD</sequence>
<dbReference type="Proteomes" id="UP000432715">
    <property type="component" value="Unassembled WGS sequence"/>
</dbReference>
<comment type="caution">
    <text evidence="1">The sequence shown here is derived from an EMBL/GenBank/DDBJ whole genome shotgun (WGS) entry which is preliminary data.</text>
</comment>
<dbReference type="AlphaFoldDB" id="A0A6I0F856"/>
<evidence type="ECO:0000313" key="1">
    <source>
        <dbReference type="EMBL" id="KAB3531317.1"/>
    </source>
</evidence>
<keyword evidence="2" id="KW-1185">Reference proteome</keyword>
<protein>
    <submittedName>
        <fullName evidence="1">Uncharacterized protein</fullName>
    </submittedName>
</protein>
<dbReference type="OrthoDB" id="146245at2"/>
<accession>A0A6I0F856</accession>
<dbReference type="EMBL" id="WBZC01000057">
    <property type="protein sequence ID" value="KAB3531317.1"/>
    <property type="molecule type" value="Genomic_DNA"/>
</dbReference>
<proteinExistence type="predicted"/>
<evidence type="ECO:0000313" key="2">
    <source>
        <dbReference type="Proteomes" id="UP000432715"/>
    </source>
</evidence>
<reference evidence="1 2" key="1">
    <citation type="submission" date="2019-10" db="EMBL/GenBank/DDBJ databases">
        <title>Alkaliphilus serpentinus sp. nov. and Alkaliphilus pronyensis sp. nov., two novel anaerobic alkaliphilic species isolated from the serpentinized-hosted hydrothermal field of the Prony Bay (New Caledonia).</title>
        <authorList>
            <person name="Postec A."/>
        </authorList>
    </citation>
    <scope>NUCLEOTIDE SEQUENCE [LARGE SCALE GENOMIC DNA]</scope>
    <source>
        <strain evidence="1 2">LacV</strain>
    </source>
</reference>
<dbReference type="RefSeq" id="WP_151862035.1">
    <property type="nucleotide sequence ID" value="NZ_WBZC01000057.1"/>
</dbReference>
<gene>
    <name evidence="1" type="ORF">F8154_12920</name>
</gene>
<organism evidence="1 2">
    <name type="scientific">Alkaliphilus pronyensis</name>
    <dbReference type="NCBI Taxonomy" id="1482732"/>
    <lineage>
        <taxon>Bacteria</taxon>
        <taxon>Bacillati</taxon>
        <taxon>Bacillota</taxon>
        <taxon>Clostridia</taxon>
        <taxon>Peptostreptococcales</taxon>
        <taxon>Natronincolaceae</taxon>
        <taxon>Alkaliphilus</taxon>
    </lineage>
</organism>